<evidence type="ECO:0000256" key="1">
    <source>
        <dbReference type="ARBA" id="ARBA00006217"/>
    </source>
</evidence>
<dbReference type="RefSeq" id="WP_079569972.1">
    <property type="nucleotide sequence ID" value="NZ_LT670818.1"/>
</dbReference>
<keyword evidence="4 8" id="KW-0862">Zinc</keyword>
<name>A0A1M5S3X1_9BRAD</name>
<evidence type="ECO:0000256" key="6">
    <source>
        <dbReference type="ARBA" id="ARBA00024993"/>
    </source>
</evidence>
<comment type="similarity">
    <text evidence="1 9">Belongs to the beta-class carbonic anhydrase family.</text>
</comment>
<dbReference type="GO" id="GO:0008270">
    <property type="term" value="F:zinc ion binding"/>
    <property type="evidence" value="ECO:0007669"/>
    <property type="project" value="UniProtKB-UniRule"/>
</dbReference>
<evidence type="ECO:0000256" key="9">
    <source>
        <dbReference type="RuleBase" id="RU003956"/>
    </source>
</evidence>
<dbReference type="PROSITE" id="PS00704">
    <property type="entry name" value="PROK_CO2_ANHYDRASE_1"/>
    <property type="match status" value="1"/>
</dbReference>
<evidence type="ECO:0000313" key="10">
    <source>
        <dbReference type="EMBL" id="SHH33186.1"/>
    </source>
</evidence>
<dbReference type="FunFam" id="3.40.1050.10:FF:000006">
    <property type="entry name" value="Carbonic anhydrase"/>
    <property type="match status" value="1"/>
</dbReference>
<comment type="function">
    <text evidence="6">Catalyzes the reversible hydration of carbon dioxide to form bicarbonate.</text>
</comment>
<proteinExistence type="inferred from homology"/>
<evidence type="ECO:0000256" key="8">
    <source>
        <dbReference type="PIRSR" id="PIRSR601765-1"/>
    </source>
</evidence>
<dbReference type="SMART" id="SM00947">
    <property type="entry name" value="Pro_CA"/>
    <property type="match status" value="1"/>
</dbReference>
<dbReference type="PROSITE" id="PS00705">
    <property type="entry name" value="PROK_CO2_ANHYDRASE_2"/>
    <property type="match status" value="1"/>
</dbReference>
<evidence type="ECO:0000313" key="11">
    <source>
        <dbReference type="Proteomes" id="UP000190675"/>
    </source>
</evidence>
<dbReference type="GO" id="GO:0004089">
    <property type="term" value="F:carbonate dehydratase activity"/>
    <property type="evidence" value="ECO:0007669"/>
    <property type="project" value="UniProtKB-UniRule"/>
</dbReference>
<dbReference type="PANTHER" id="PTHR11002:SF79">
    <property type="entry name" value="CARBONIC ANHYDRASE 2"/>
    <property type="match status" value="1"/>
</dbReference>
<dbReference type="InterPro" id="IPR015892">
    <property type="entry name" value="Carbonic_anhydrase_CS"/>
</dbReference>
<evidence type="ECO:0000256" key="5">
    <source>
        <dbReference type="ARBA" id="ARBA00023239"/>
    </source>
</evidence>
<keyword evidence="3 8" id="KW-0479">Metal-binding</keyword>
<feature type="binding site" evidence="8">
    <location>
        <position position="148"/>
    </location>
    <ligand>
        <name>Zn(2+)</name>
        <dbReference type="ChEBI" id="CHEBI:29105"/>
    </ligand>
</feature>
<feature type="binding site" evidence="8">
    <location>
        <position position="94"/>
    </location>
    <ligand>
        <name>Zn(2+)</name>
        <dbReference type="ChEBI" id="CHEBI:29105"/>
    </ligand>
</feature>
<comment type="cofactor">
    <cofactor evidence="8">
        <name>Zn(2+)</name>
        <dbReference type="ChEBI" id="CHEBI:29105"/>
    </cofactor>
    <text evidence="8">Binds 1 zinc ion per subunit.</text>
</comment>
<dbReference type="EMBL" id="LT670818">
    <property type="protein sequence ID" value="SHH33186.1"/>
    <property type="molecule type" value="Genomic_DNA"/>
</dbReference>
<feature type="binding site" evidence="8">
    <location>
        <position position="145"/>
    </location>
    <ligand>
        <name>Zn(2+)</name>
        <dbReference type="ChEBI" id="CHEBI:29105"/>
    </ligand>
</feature>
<dbReference type="EC" id="4.2.1.1" evidence="2 9"/>
<dbReference type="Proteomes" id="UP000190675">
    <property type="component" value="Chromosome I"/>
</dbReference>
<dbReference type="Gene3D" id="3.40.1050.10">
    <property type="entry name" value="Carbonic anhydrase"/>
    <property type="match status" value="1"/>
</dbReference>
<feature type="binding site" evidence="8">
    <location>
        <position position="92"/>
    </location>
    <ligand>
        <name>Zn(2+)</name>
        <dbReference type="ChEBI" id="CHEBI:29105"/>
    </ligand>
</feature>
<accession>A0A1M5S3X1</accession>
<dbReference type="PANTHER" id="PTHR11002">
    <property type="entry name" value="CARBONIC ANHYDRASE"/>
    <property type="match status" value="1"/>
</dbReference>
<keyword evidence="5 9" id="KW-0456">Lyase</keyword>
<organism evidence="10 11">
    <name type="scientific">Bradyrhizobium erythrophlei</name>
    <dbReference type="NCBI Taxonomy" id="1437360"/>
    <lineage>
        <taxon>Bacteria</taxon>
        <taxon>Pseudomonadati</taxon>
        <taxon>Pseudomonadota</taxon>
        <taxon>Alphaproteobacteria</taxon>
        <taxon>Hyphomicrobiales</taxon>
        <taxon>Nitrobacteraceae</taxon>
        <taxon>Bradyrhizobium</taxon>
    </lineage>
</organism>
<dbReference type="CDD" id="cd03378">
    <property type="entry name" value="beta_CA_cladeC"/>
    <property type="match status" value="1"/>
</dbReference>
<sequence length="239" mass="25033">MCVTCLQNSFRPSRRGLILGATATLLFGNAAGAKEKKPPPKPQNVLSPDASLERLLKGNARYVEGVSLRHDFKHEREALAGGQNPFAAILSCADSRIAPEYAFDSGRGDLFVCRVAGNFASEESVASLEYAVAVLGVPLILVLGHDACGAVDATIKSLKDNTTLPGHMPSLVAGIAPSVKAVLPQGGDTLGKAIRQNVLDNVATLSTATPILSAAVEQHKLKVVGGIYRLRDGRVDIAA</sequence>
<comment type="function">
    <text evidence="9">Reversible hydration of carbon dioxide.</text>
</comment>
<evidence type="ECO:0000256" key="3">
    <source>
        <dbReference type="ARBA" id="ARBA00022723"/>
    </source>
</evidence>
<dbReference type="InterPro" id="IPR036874">
    <property type="entry name" value="Carbonic_anhydrase_sf"/>
</dbReference>
<dbReference type="AlphaFoldDB" id="A0A1M5S3X1"/>
<dbReference type="Pfam" id="PF00484">
    <property type="entry name" value="Pro_CA"/>
    <property type="match status" value="1"/>
</dbReference>
<reference evidence="10 11" key="1">
    <citation type="submission" date="2016-11" db="EMBL/GenBank/DDBJ databases">
        <authorList>
            <person name="Jaros S."/>
            <person name="Januszkiewicz K."/>
            <person name="Wedrychowicz H."/>
        </authorList>
    </citation>
    <scope>NUCLEOTIDE SEQUENCE [LARGE SCALE GENOMIC DNA]</scope>
    <source>
        <strain evidence="10 11">GAS242</strain>
    </source>
</reference>
<evidence type="ECO:0000256" key="7">
    <source>
        <dbReference type="ARBA" id="ARBA00048348"/>
    </source>
</evidence>
<comment type="catalytic activity">
    <reaction evidence="7 9">
        <text>hydrogencarbonate + H(+) = CO2 + H2O</text>
        <dbReference type="Rhea" id="RHEA:10748"/>
        <dbReference type="ChEBI" id="CHEBI:15377"/>
        <dbReference type="ChEBI" id="CHEBI:15378"/>
        <dbReference type="ChEBI" id="CHEBI:16526"/>
        <dbReference type="ChEBI" id="CHEBI:17544"/>
        <dbReference type="EC" id="4.2.1.1"/>
    </reaction>
</comment>
<evidence type="ECO:0000256" key="2">
    <source>
        <dbReference type="ARBA" id="ARBA00012925"/>
    </source>
</evidence>
<evidence type="ECO:0000256" key="4">
    <source>
        <dbReference type="ARBA" id="ARBA00022833"/>
    </source>
</evidence>
<gene>
    <name evidence="10" type="ORF">SAMN05444169_6925</name>
</gene>
<dbReference type="GO" id="GO:0015976">
    <property type="term" value="P:carbon utilization"/>
    <property type="evidence" value="ECO:0007669"/>
    <property type="project" value="InterPro"/>
</dbReference>
<dbReference type="SUPFAM" id="SSF53056">
    <property type="entry name" value="beta-carbonic anhydrase, cab"/>
    <property type="match status" value="1"/>
</dbReference>
<dbReference type="OrthoDB" id="9797527at2"/>
<dbReference type="InterPro" id="IPR001765">
    <property type="entry name" value="Carbonic_anhydrase"/>
</dbReference>
<protein>
    <recommendedName>
        <fullName evidence="2 9">Carbonic anhydrase</fullName>
        <ecNumber evidence="2 9">4.2.1.1</ecNumber>
    </recommendedName>
    <alternativeName>
        <fullName evidence="9">Carbonate dehydratase</fullName>
    </alternativeName>
</protein>